<evidence type="ECO:0000256" key="1">
    <source>
        <dbReference type="ARBA" id="ARBA00022603"/>
    </source>
</evidence>
<protein>
    <recommendedName>
        <fullName evidence="3">tRNA/rRNA methyltransferase SpoU type domain-containing protein</fullName>
    </recommendedName>
</protein>
<name>A0A382HQZ9_9ZZZZ</name>
<dbReference type="AlphaFoldDB" id="A0A382HQZ9"/>
<organism evidence="4">
    <name type="scientific">marine metagenome</name>
    <dbReference type="NCBI Taxonomy" id="408172"/>
    <lineage>
        <taxon>unclassified sequences</taxon>
        <taxon>metagenomes</taxon>
        <taxon>ecological metagenomes</taxon>
    </lineage>
</organism>
<dbReference type="SUPFAM" id="SSF75217">
    <property type="entry name" value="alpha/beta knot"/>
    <property type="match status" value="1"/>
</dbReference>
<dbReference type="GO" id="GO:0032259">
    <property type="term" value="P:methylation"/>
    <property type="evidence" value="ECO:0007669"/>
    <property type="project" value="UniProtKB-KW"/>
</dbReference>
<dbReference type="InterPro" id="IPR029026">
    <property type="entry name" value="tRNA_m1G_MTases_N"/>
</dbReference>
<accession>A0A382HQZ9</accession>
<dbReference type="GO" id="GO:0003723">
    <property type="term" value="F:RNA binding"/>
    <property type="evidence" value="ECO:0007669"/>
    <property type="project" value="InterPro"/>
</dbReference>
<dbReference type="Pfam" id="PF00588">
    <property type="entry name" value="SpoU_methylase"/>
    <property type="match status" value="1"/>
</dbReference>
<reference evidence="4" key="1">
    <citation type="submission" date="2018-05" db="EMBL/GenBank/DDBJ databases">
        <authorList>
            <person name="Lanie J.A."/>
            <person name="Ng W.-L."/>
            <person name="Kazmierczak K.M."/>
            <person name="Andrzejewski T.M."/>
            <person name="Davidsen T.M."/>
            <person name="Wayne K.J."/>
            <person name="Tettelin H."/>
            <person name="Glass J.I."/>
            <person name="Rusch D."/>
            <person name="Podicherti R."/>
            <person name="Tsui H.-C.T."/>
            <person name="Winkler M.E."/>
        </authorList>
    </citation>
    <scope>NUCLEOTIDE SEQUENCE</scope>
</reference>
<dbReference type="GO" id="GO:0008173">
    <property type="term" value="F:RNA methyltransferase activity"/>
    <property type="evidence" value="ECO:0007669"/>
    <property type="project" value="InterPro"/>
</dbReference>
<keyword evidence="2" id="KW-0808">Transferase</keyword>
<evidence type="ECO:0000259" key="3">
    <source>
        <dbReference type="Pfam" id="PF00588"/>
    </source>
</evidence>
<dbReference type="GO" id="GO:0006396">
    <property type="term" value="P:RNA processing"/>
    <property type="evidence" value="ECO:0007669"/>
    <property type="project" value="InterPro"/>
</dbReference>
<dbReference type="GO" id="GO:0005829">
    <property type="term" value="C:cytosol"/>
    <property type="evidence" value="ECO:0007669"/>
    <property type="project" value="TreeGrafter"/>
</dbReference>
<feature type="non-terminal residue" evidence="4">
    <location>
        <position position="1"/>
    </location>
</feature>
<feature type="domain" description="tRNA/rRNA methyltransferase SpoU type" evidence="3">
    <location>
        <begin position="36"/>
        <end position="176"/>
    </location>
</feature>
<dbReference type="InterPro" id="IPR004441">
    <property type="entry name" value="rRNA_MeTrfase_TrmH"/>
</dbReference>
<gene>
    <name evidence="4" type="ORF">METZ01_LOCUS242319</name>
</gene>
<dbReference type="Gene3D" id="3.40.1280.10">
    <property type="match status" value="1"/>
</dbReference>
<dbReference type="PANTHER" id="PTHR46429:SF1">
    <property type="entry name" value="23S RRNA (GUANOSINE-2'-O-)-METHYLTRANSFERASE RLMB"/>
    <property type="match status" value="1"/>
</dbReference>
<dbReference type="PANTHER" id="PTHR46429">
    <property type="entry name" value="23S RRNA (GUANOSINE-2'-O-)-METHYLTRANSFERASE RLMB"/>
    <property type="match status" value="1"/>
</dbReference>
<keyword evidence="1" id="KW-0489">Methyltransferase</keyword>
<dbReference type="InterPro" id="IPR029028">
    <property type="entry name" value="Alpha/beta_knot_MTases"/>
</dbReference>
<dbReference type="EMBL" id="UINC01062645">
    <property type="protein sequence ID" value="SVB89465.1"/>
    <property type="molecule type" value="Genomic_DNA"/>
</dbReference>
<evidence type="ECO:0000313" key="4">
    <source>
        <dbReference type="EMBL" id="SVB89465.1"/>
    </source>
</evidence>
<dbReference type="InterPro" id="IPR001537">
    <property type="entry name" value="SpoU_MeTrfase"/>
</dbReference>
<sequence>VARRQISGQEETGFEVRSQDLEVPLEQYRQWPKFPLWLVLDNLRSAFNVGGFYRLADIARLAGLTTCGYTAHPPHPRLDKTALGTLDFVDDTHTETTLEAVSDFQSRGISVWAVETTSESRPYTEVTYPQPLALVFGNEALGVDRDVLEACDGMIEIPVFGYKNSLNVASAAAVVVFEILRKWNYDPGDRVGPEDGEGS</sequence>
<evidence type="ECO:0000256" key="2">
    <source>
        <dbReference type="ARBA" id="ARBA00022679"/>
    </source>
</evidence>
<proteinExistence type="predicted"/>